<dbReference type="GO" id="GO:0000463">
    <property type="term" value="P:maturation of LSU-rRNA from tricistronic rRNA transcript (SSU-rRNA, 5.8S rRNA, LSU-rRNA)"/>
    <property type="evidence" value="ECO:0007669"/>
    <property type="project" value="TreeGrafter"/>
</dbReference>
<evidence type="ECO:0000256" key="5">
    <source>
        <dbReference type="SAM" id="MobiDB-lite"/>
    </source>
</evidence>
<dbReference type="InterPro" id="IPR007109">
    <property type="entry name" value="Brix"/>
</dbReference>
<dbReference type="PANTHER" id="PTHR12728">
    <property type="entry name" value="BRIX DOMAIN CONTAINING PROTEIN"/>
    <property type="match status" value="1"/>
</dbReference>
<dbReference type="OrthoDB" id="407658at2759"/>
<comment type="similarity">
    <text evidence="2 4">Belongs to the RPF2 family.</text>
</comment>
<comment type="subcellular location">
    <subcellularLocation>
        <location evidence="1 4">Nucleus</location>
        <location evidence="1 4">Nucleolus</location>
    </subcellularLocation>
</comment>
<dbReference type="GO" id="GO:0005730">
    <property type="term" value="C:nucleolus"/>
    <property type="evidence" value="ECO:0007669"/>
    <property type="project" value="UniProtKB-SubCell"/>
</dbReference>
<gene>
    <name evidence="7" type="ORF">IMG5_162990</name>
</gene>
<evidence type="ECO:0000256" key="1">
    <source>
        <dbReference type="ARBA" id="ARBA00004604"/>
    </source>
</evidence>
<reference evidence="7 8" key="1">
    <citation type="submission" date="2011-07" db="EMBL/GenBank/DDBJ databases">
        <authorList>
            <person name="Coyne R."/>
            <person name="Brami D."/>
            <person name="Johnson J."/>
            <person name="Hostetler J."/>
            <person name="Hannick L."/>
            <person name="Clark T."/>
            <person name="Cassidy-Hanley D."/>
            <person name="Inman J."/>
        </authorList>
    </citation>
    <scope>NUCLEOTIDE SEQUENCE [LARGE SCALE GENOMIC DNA]</scope>
    <source>
        <strain evidence="7 8">G5</strain>
    </source>
</reference>
<dbReference type="PANTHER" id="PTHR12728:SF0">
    <property type="entry name" value="RIBOSOME PRODUCTION FACTOR 2 HOMOLOG"/>
    <property type="match status" value="1"/>
</dbReference>
<keyword evidence="3 4" id="KW-0539">Nucleus</keyword>
<evidence type="ECO:0000313" key="7">
    <source>
        <dbReference type="EMBL" id="EGR29115.1"/>
    </source>
</evidence>
<accession>G0R0A7</accession>
<feature type="domain" description="Brix" evidence="6">
    <location>
        <begin position="41"/>
        <end position="247"/>
    </location>
</feature>
<dbReference type="Proteomes" id="UP000008983">
    <property type="component" value="Unassembled WGS sequence"/>
</dbReference>
<evidence type="ECO:0000256" key="2">
    <source>
        <dbReference type="ARBA" id="ARBA00010782"/>
    </source>
</evidence>
<dbReference type="SMART" id="SM00879">
    <property type="entry name" value="Brix"/>
    <property type="match status" value="1"/>
</dbReference>
<keyword evidence="8" id="KW-1185">Reference proteome</keyword>
<dbReference type="STRING" id="857967.G0R0A7"/>
<name>G0R0A7_ICHMU</name>
<evidence type="ECO:0000259" key="6">
    <source>
        <dbReference type="PROSITE" id="PS50833"/>
    </source>
</evidence>
<dbReference type="OMA" id="YLMHCAL"/>
<sequence>MEEIEQDEQFAKIKKQIRTPKTAKGRRLQKKKNPQLEEGIRKTLFIKGQKTSEQVSNFMKDLYSLKKINSLNFSRRHEIRPFEEIQQIENYCQKQDCAFFLFGSHNKKRPNNIVLGRIYDNHVLDMVELGINNLQSQNEKLGLVDIPAQCRPVLVFQGPLFDSEPSFVRIKNLLNDFFVENIEVKEIDIIKGLKYTLVFTADQQNIYMKTYLIESNQQNDKGGNLSLTEIGPSASLNIRRSQFAPEETFKKACKQPKIKTKKQDKNVFKDSVGDKKVKVWLDRQNLDVLALKKRKKLKGISGNEKVIELNLKQDLRDLE</sequence>
<dbReference type="InterPro" id="IPR039770">
    <property type="entry name" value="Rpf2"/>
</dbReference>
<dbReference type="GeneID" id="14905200"/>
<dbReference type="AlphaFoldDB" id="G0R0A7"/>
<dbReference type="GO" id="GO:0019843">
    <property type="term" value="F:rRNA binding"/>
    <property type="evidence" value="ECO:0007669"/>
    <property type="project" value="UniProtKB-UniRule"/>
</dbReference>
<dbReference type="InParanoid" id="G0R0A7"/>
<proteinExistence type="inferred from homology"/>
<dbReference type="PROSITE" id="PS50833">
    <property type="entry name" value="BRIX"/>
    <property type="match status" value="1"/>
</dbReference>
<dbReference type="GO" id="GO:0000027">
    <property type="term" value="P:ribosomal large subunit assembly"/>
    <property type="evidence" value="ECO:0007669"/>
    <property type="project" value="InterPro"/>
</dbReference>
<dbReference type="eggNOG" id="KOG3031">
    <property type="taxonomic scope" value="Eukaryota"/>
</dbReference>
<feature type="region of interest" description="Disordered" evidence="5">
    <location>
        <begin position="1"/>
        <end position="33"/>
    </location>
</feature>
<dbReference type="EMBL" id="GL984183">
    <property type="protein sequence ID" value="EGR29115.1"/>
    <property type="molecule type" value="Genomic_DNA"/>
</dbReference>
<evidence type="ECO:0000313" key="8">
    <source>
        <dbReference type="Proteomes" id="UP000008983"/>
    </source>
</evidence>
<feature type="compositionally biased region" description="Basic residues" evidence="5">
    <location>
        <begin position="12"/>
        <end position="33"/>
    </location>
</feature>
<organism evidence="7 8">
    <name type="scientific">Ichthyophthirius multifiliis</name>
    <name type="common">White spot disease agent</name>
    <name type="synonym">Ich</name>
    <dbReference type="NCBI Taxonomy" id="5932"/>
    <lineage>
        <taxon>Eukaryota</taxon>
        <taxon>Sar</taxon>
        <taxon>Alveolata</taxon>
        <taxon>Ciliophora</taxon>
        <taxon>Intramacronucleata</taxon>
        <taxon>Oligohymenophorea</taxon>
        <taxon>Hymenostomatida</taxon>
        <taxon>Ophryoglenina</taxon>
        <taxon>Ichthyophthirius</taxon>
    </lineage>
</organism>
<evidence type="ECO:0000256" key="4">
    <source>
        <dbReference type="RuleBase" id="RU367086"/>
    </source>
</evidence>
<evidence type="ECO:0000256" key="3">
    <source>
        <dbReference type="ARBA" id="ARBA00023242"/>
    </source>
</evidence>
<dbReference type="Pfam" id="PF04427">
    <property type="entry name" value="Brix"/>
    <property type="match status" value="1"/>
</dbReference>
<protein>
    <recommendedName>
        <fullName evidence="4">Ribosome production factor 2 homolog</fullName>
    </recommendedName>
    <alternativeName>
        <fullName evidence="4">Ribosome biogenesis protein RPF2 homolog</fullName>
    </alternativeName>
</protein>
<dbReference type="RefSeq" id="XP_004030351.1">
    <property type="nucleotide sequence ID" value="XM_004030303.1"/>
</dbReference>